<dbReference type="GO" id="GO:0005524">
    <property type="term" value="F:ATP binding"/>
    <property type="evidence" value="ECO:0007669"/>
    <property type="project" value="InterPro"/>
</dbReference>
<dbReference type="PANTHER" id="PTHR10353:SF36">
    <property type="entry name" value="LP05116P"/>
    <property type="match status" value="1"/>
</dbReference>
<dbReference type="InterPro" id="IPR018120">
    <property type="entry name" value="Glyco_hydro_1_AS"/>
</dbReference>
<evidence type="ECO:0000256" key="9">
    <source>
        <dbReference type="ARBA" id="ARBA00023326"/>
    </source>
</evidence>
<feature type="binding site" evidence="11">
    <location>
        <position position="122"/>
    </location>
    <ligand>
        <name>substrate</name>
    </ligand>
</feature>
<dbReference type="EC" id="3.2.1.21" evidence="2 14"/>
<feature type="binding site" evidence="11">
    <location>
        <position position="294"/>
    </location>
    <ligand>
        <name>substrate</name>
    </ligand>
</feature>
<feature type="active site" description="Nucleophile" evidence="10 12">
    <location>
        <position position="351"/>
    </location>
</feature>
<dbReference type="PANTHER" id="PTHR10353">
    <property type="entry name" value="GLYCOSYL HYDROLASE"/>
    <property type="match status" value="1"/>
</dbReference>
<dbReference type="Proteomes" id="UP000325134">
    <property type="component" value="Unassembled WGS sequence"/>
</dbReference>
<dbReference type="InterPro" id="IPR017736">
    <property type="entry name" value="Glyco_hydro_1_beta-glucosidase"/>
</dbReference>
<evidence type="ECO:0000256" key="10">
    <source>
        <dbReference type="PIRSR" id="PIRSR617736-1"/>
    </source>
</evidence>
<comment type="catalytic activity">
    <reaction evidence="14">
        <text>Hydrolysis of terminal, non-reducing beta-D-glucosyl residues with release of beta-D-glucose.</text>
        <dbReference type="EC" id="3.2.1.21"/>
    </reaction>
</comment>
<evidence type="ECO:0000256" key="1">
    <source>
        <dbReference type="ARBA" id="ARBA00010838"/>
    </source>
</evidence>
<dbReference type="AlphaFoldDB" id="A0A1M4VXJ9"/>
<evidence type="ECO:0000256" key="4">
    <source>
        <dbReference type="ARBA" id="ARBA00022777"/>
    </source>
</evidence>
<accession>A0A1M4VXJ9</accession>
<dbReference type="GO" id="GO:0006096">
    <property type="term" value="P:glycolytic process"/>
    <property type="evidence" value="ECO:0007669"/>
    <property type="project" value="InterPro"/>
</dbReference>
<dbReference type="InterPro" id="IPR043129">
    <property type="entry name" value="ATPase_NBD"/>
</dbReference>
<gene>
    <name evidence="15" type="ORF">SAMN05444279_10743</name>
</gene>
<dbReference type="Gene3D" id="3.20.20.80">
    <property type="entry name" value="Glycosidases"/>
    <property type="match status" value="1"/>
</dbReference>
<evidence type="ECO:0000256" key="5">
    <source>
        <dbReference type="ARBA" id="ARBA00022801"/>
    </source>
</evidence>
<dbReference type="GO" id="GO:0005536">
    <property type="term" value="F:D-glucose binding"/>
    <property type="evidence" value="ECO:0007669"/>
    <property type="project" value="InterPro"/>
</dbReference>
<dbReference type="GO" id="GO:0004340">
    <property type="term" value="F:glucokinase activity"/>
    <property type="evidence" value="ECO:0007669"/>
    <property type="project" value="InterPro"/>
</dbReference>
<evidence type="ECO:0000256" key="6">
    <source>
        <dbReference type="ARBA" id="ARBA00023001"/>
    </source>
</evidence>
<organism evidence="15 16">
    <name type="scientific">Ruegeria intermedia</name>
    <dbReference type="NCBI Taxonomy" id="996115"/>
    <lineage>
        <taxon>Bacteria</taxon>
        <taxon>Pseudomonadati</taxon>
        <taxon>Pseudomonadota</taxon>
        <taxon>Alphaproteobacteria</taxon>
        <taxon>Rhodobacterales</taxon>
        <taxon>Roseobacteraceae</taxon>
        <taxon>Ruegeria</taxon>
    </lineage>
</organism>
<evidence type="ECO:0000313" key="15">
    <source>
        <dbReference type="EMBL" id="SHE73452.1"/>
    </source>
</evidence>
<feature type="binding site" evidence="11">
    <location>
        <position position="166"/>
    </location>
    <ligand>
        <name>substrate</name>
    </ligand>
</feature>
<keyword evidence="5 14" id="KW-0378">Hydrolase</keyword>
<feature type="active site" description="Proton donor" evidence="10">
    <location>
        <position position="167"/>
    </location>
</feature>
<dbReference type="Gene3D" id="3.30.420.40">
    <property type="match status" value="1"/>
</dbReference>
<dbReference type="CDD" id="cd24008">
    <property type="entry name" value="ASKHA_NBD_GLK"/>
    <property type="match status" value="1"/>
</dbReference>
<comment type="similarity">
    <text evidence="1 14">Belongs to the glycosyl hydrolase 1 family.</text>
</comment>
<keyword evidence="6" id="KW-0136">Cellulose degradation</keyword>
<evidence type="ECO:0000256" key="11">
    <source>
        <dbReference type="PIRSR" id="PIRSR617736-2"/>
    </source>
</evidence>
<keyword evidence="16" id="KW-1185">Reference proteome</keyword>
<dbReference type="PROSITE" id="PS00572">
    <property type="entry name" value="GLYCOSYL_HYDROL_F1_1"/>
    <property type="match status" value="1"/>
</dbReference>
<dbReference type="GO" id="GO:0030245">
    <property type="term" value="P:cellulose catabolic process"/>
    <property type="evidence" value="ECO:0007669"/>
    <property type="project" value="UniProtKB-KW"/>
</dbReference>
<protein>
    <recommendedName>
        <fullName evidence="2 14">Beta-glucosidase</fullName>
        <ecNumber evidence="2 14">3.2.1.21</ecNumber>
    </recommendedName>
</protein>
<keyword evidence="8 14" id="KW-0326">Glycosidase</keyword>
<evidence type="ECO:0000256" key="2">
    <source>
        <dbReference type="ARBA" id="ARBA00012744"/>
    </source>
</evidence>
<dbReference type="Gene3D" id="3.40.367.20">
    <property type="match status" value="1"/>
</dbReference>
<dbReference type="Pfam" id="PF02685">
    <property type="entry name" value="Glucokinase"/>
    <property type="match status" value="1"/>
</dbReference>
<dbReference type="GO" id="GO:0008422">
    <property type="term" value="F:beta-glucosidase activity"/>
    <property type="evidence" value="ECO:0007669"/>
    <property type="project" value="UniProtKB-EC"/>
</dbReference>
<keyword evidence="9" id="KW-0624">Polysaccharide degradation</keyword>
<evidence type="ECO:0000256" key="13">
    <source>
        <dbReference type="RuleBase" id="RU004046"/>
    </source>
</evidence>
<dbReference type="FunFam" id="3.20.20.80:FF:000004">
    <property type="entry name" value="Beta-glucosidase 6-phospho-beta-glucosidase"/>
    <property type="match status" value="1"/>
</dbReference>
<dbReference type="NCBIfam" id="TIGR03356">
    <property type="entry name" value="BGL"/>
    <property type="match status" value="1"/>
</dbReference>
<dbReference type="Pfam" id="PF00232">
    <property type="entry name" value="Glyco_hydro_1"/>
    <property type="match status" value="1"/>
</dbReference>
<dbReference type="SUPFAM" id="SSF51445">
    <property type="entry name" value="(Trans)glycosidases"/>
    <property type="match status" value="1"/>
</dbReference>
<reference evidence="15 16" key="1">
    <citation type="submission" date="2016-11" db="EMBL/GenBank/DDBJ databases">
        <authorList>
            <person name="Varghese N."/>
            <person name="Submissions S."/>
        </authorList>
    </citation>
    <scope>NUCLEOTIDE SEQUENCE [LARGE SCALE GENOMIC DNA]</scope>
    <source>
        <strain evidence="15 16">DSM 29341</strain>
    </source>
</reference>
<feature type="binding site" evidence="11">
    <location>
        <begin position="399"/>
        <end position="400"/>
    </location>
    <ligand>
        <name>substrate</name>
    </ligand>
</feature>
<dbReference type="GO" id="GO:0005829">
    <property type="term" value="C:cytosol"/>
    <property type="evidence" value="ECO:0007669"/>
    <property type="project" value="TreeGrafter"/>
</dbReference>
<dbReference type="OrthoDB" id="9765195at2"/>
<name>A0A1M4VXJ9_9RHOB</name>
<dbReference type="PRINTS" id="PR00131">
    <property type="entry name" value="GLHYDRLASE1"/>
</dbReference>
<keyword evidence="3" id="KW-0808">Transferase</keyword>
<evidence type="ECO:0000256" key="14">
    <source>
        <dbReference type="RuleBase" id="RU361175"/>
    </source>
</evidence>
<feature type="binding site" evidence="11">
    <location>
        <position position="22"/>
    </location>
    <ligand>
        <name>substrate</name>
    </ligand>
</feature>
<keyword evidence="4 15" id="KW-0418">Kinase</keyword>
<feature type="binding site" evidence="11">
    <location>
        <position position="392"/>
    </location>
    <ligand>
        <name>substrate</name>
    </ligand>
</feature>
<sequence length="775" mass="84382">MKYTRADFPKDFLFGVATSAYQIEGHAQGGAGPTHWDSFAATPGNVVRAESGDLACDHLHRFEQDFDLIREAGFDCYRFSTSWARVLPEGRGPVNQAGLDYYDRLADALLERGIRPCATLYHWELPSALADLGGWRNRDIANWFADFTEIIMRRIGDRMYSVAPINEPWCVSWLSHFEGHHAPGLRDIRATARAMHHVLLAHGRAIQAMRGLGMSNLGAVFNLEWAEPADDTLEARAAADLYDGIYNRFFLGGVFNKAYPENVLHGLQAHLPDGWQDDFDTIGTPVDWCGLNYYTRKLIAPADTPWPSLQEVPGPLPKTQMGWEIEPGALTRFLTRTARDYTGDLPIYVTENGMASPERQQDDDRIDYLNQHLAAVQDALDQGVPVKGYFIWSLLDNYEWALGYEKRFGLVDVDFDTLERRPKASFRAMQTALAQGDPVSVPMAQPRGAMHDHWNLVADIGGTNTRLGVVTNGTLTDLRKSPTGTLPEFLAALHDLCAEIGTPPRAVVAAGAGPVRNGTIRLTNANLDLSEADIATATGADHTFVINDFTAAAWSVAEITGDDVQALQGDPTPPKGTRLVVGPGTGLGVGALLYSEGHYHTVSGEGGHVGLSPRTRDEVNVFEAARRIAPECFFGNSLTLEAEMFLSGTGLPILYRALGMTAGQPDTPALPAKDILQAARDGSDPVAMRAAQIFTTHLGAVMGDMAVTVMPTGGVFLVGGVAEKNRWLFGDDFLAAFNAGGRFDALRQAFGVYVSEQAEFGIVGANNFCKNALAR</sequence>
<evidence type="ECO:0000256" key="3">
    <source>
        <dbReference type="ARBA" id="ARBA00022679"/>
    </source>
</evidence>
<dbReference type="InterPro" id="IPR001360">
    <property type="entry name" value="Glyco_hydro_1"/>
</dbReference>
<dbReference type="SUPFAM" id="SSF53067">
    <property type="entry name" value="Actin-like ATPase domain"/>
    <property type="match status" value="1"/>
</dbReference>
<evidence type="ECO:0000256" key="7">
    <source>
        <dbReference type="ARBA" id="ARBA00023277"/>
    </source>
</evidence>
<keyword evidence="7" id="KW-0119">Carbohydrate metabolism</keyword>
<dbReference type="EMBL" id="FQVK01000007">
    <property type="protein sequence ID" value="SHE73452.1"/>
    <property type="molecule type" value="Genomic_DNA"/>
</dbReference>
<evidence type="ECO:0000313" key="16">
    <source>
        <dbReference type="Proteomes" id="UP000325134"/>
    </source>
</evidence>
<comment type="similarity">
    <text evidence="13">Belongs to the bacterial glucokinase family.</text>
</comment>
<proteinExistence type="inferred from homology"/>
<evidence type="ECO:0000256" key="12">
    <source>
        <dbReference type="PROSITE-ProRule" id="PRU10055"/>
    </source>
</evidence>
<dbReference type="InterPro" id="IPR003836">
    <property type="entry name" value="Glucokinase"/>
</dbReference>
<dbReference type="InterPro" id="IPR017853">
    <property type="entry name" value="GH"/>
</dbReference>
<evidence type="ECO:0000256" key="8">
    <source>
        <dbReference type="ARBA" id="ARBA00023295"/>
    </source>
</evidence>